<dbReference type="Proteomes" id="UP000294881">
    <property type="component" value="Unassembled WGS sequence"/>
</dbReference>
<gene>
    <name evidence="14" type="ORF">EV666_11746</name>
</gene>
<reference evidence="14 15" key="1">
    <citation type="submission" date="2019-03" db="EMBL/GenBank/DDBJ databases">
        <title>Genomic Encyclopedia of Type Strains, Phase IV (KMG-IV): sequencing the most valuable type-strain genomes for metagenomic binning, comparative biology and taxonomic classification.</title>
        <authorList>
            <person name="Goeker M."/>
        </authorList>
    </citation>
    <scope>NUCLEOTIDE SEQUENCE [LARGE SCALE GENOMIC DNA]</scope>
    <source>
        <strain evidence="14 15">DSM 22958</strain>
    </source>
</reference>
<keyword evidence="6" id="KW-0533">Nickel</keyword>
<dbReference type="InterPro" id="IPR051224">
    <property type="entry name" value="NiCoT_RcnA"/>
</dbReference>
<dbReference type="PANTHER" id="PTHR40659:SF1">
    <property type="entry name" value="NICKEL_COBALT EFFLUX SYSTEM RCNA"/>
    <property type="match status" value="1"/>
</dbReference>
<dbReference type="EMBL" id="SLWL01000017">
    <property type="protein sequence ID" value="TCO09522.1"/>
    <property type="molecule type" value="Genomic_DNA"/>
</dbReference>
<evidence type="ECO:0000256" key="4">
    <source>
        <dbReference type="ARBA" id="ARBA00022448"/>
    </source>
</evidence>
<keyword evidence="3" id="KW-0171">Cobalt transport</keyword>
<sequence>MTEVRTGLATVSGQLAQTRSGGRLVRRLLFMAVAVAIVSGGLALLALAFSQAAPPPPRNPFAGGMAETAAGGRIGAVIIAMQSAFYRALTQGLQAFSSGGAGLWGLLGVSFAYGVFHAAGPGHGKAVISGYLVANERTLARGAALSFAAAMLQAVVAVALALVLSLVFNATAALVKLSVTVVELVSFALVALLGLALTWRKAGALATLGDPQPADASCGPGCDHAHMPGPEAVDRARDLRAMAGVVLAAGVRPCSGALIVLAFALSQQALAAGVAATFAMAVGTALTTGAIAALAVFAKRLALRLASGGSMSGARAMAALELLAAAFVLVTGLALLAGLQAGAGG</sequence>
<keyword evidence="5" id="KW-1003">Cell membrane</keyword>
<dbReference type="AlphaFoldDB" id="A0A4R2GLA2"/>
<evidence type="ECO:0000256" key="12">
    <source>
        <dbReference type="ARBA" id="ARBA00023285"/>
    </source>
</evidence>
<dbReference type="GO" id="GO:0005886">
    <property type="term" value="C:plasma membrane"/>
    <property type="evidence" value="ECO:0007669"/>
    <property type="project" value="UniProtKB-SubCell"/>
</dbReference>
<comment type="caution">
    <text evidence="14">The sequence shown here is derived from an EMBL/GenBank/DDBJ whole genome shotgun (WGS) entry which is preliminary data.</text>
</comment>
<evidence type="ECO:0000313" key="15">
    <source>
        <dbReference type="Proteomes" id="UP000294881"/>
    </source>
</evidence>
<name>A0A4R2GLA2_9HYPH</name>
<evidence type="ECO:0000256" key="2">
    <source>
        <dbReference type="ARBA" id="ARBA00004651"/>
    </source>
</evidence>
<keyword evidence="9" id="KW-0406">Ion transport</keyword>
<evidence type="ECO:0000256" key="7">
    <source>
        <dbReference type="ARBA" id="ARBA00022692"/>
    </source>
</evidence>
<feature type="transmembrane region" description="Helical" evidence="13">
    <location>
        <begin position="245"/>
        <end position="265"/>
    </location>
</feature>
<keyword evidence="8 13" id="KW-1133">Transmembrane helix</keyword>
<feature type="transmembrane region" description="Helical" evidence="13">
    <location>
        <begin position="174"/>
        <end position="197"/>
    </location>
</feature>
<feature type="transmembrane region" description="Helical" evidence="13">
    <location>
        <begin position="318"/>
        <end position="339"/>
    </location>
</feature>
<evidence type="ECO:0000256" key="3">
    <source>
        <dbReference type="ARBA" id="ARBA00022426"/>
    </source>
</evidence>
<feature type="transmembrane region" description="Helical" evidence="13">
    <location>
        <begin position="143"/>
        <end position="168"/>
    </location>
</feature>
<evidence type="ECO:0000256" key="9">
    <source>
        <dbReference type="ARBA" id="ARBA00023065"/>
    </source>
</evidence>
<dbReference type="InterPro" id="IPR011541">
    <property type="entry name" value="Ni/Co_transpt_high_affinity"/>
</dbReference>
<accession>A0A4R2GLA2</accession>
<keyword evidence="12" id="KW-0170">Cobalt</keyword>
<evidence type="ECO:0000256" key="13">
    <source>
        <dbReference type="RuleBase" id="RU362101"/>
    </source>
</evidence>
<comment type="similarity">
    <text evidence="13">Belongs to the NiCoT transporter (TC 2.A.52) family.</text>
</comment>
<keyword evidence="11 13" id="KW-0472">Membrane</keyword>
<dbReference type="Pfam" id="PF03824">
    <property type="entry name" value="NicO"/>
    <property type="match status" value="2"/>
</dbReference>
<feature type="transmembrane region" description="Helical" evidence="13">
    <location>
        <begin position="101"/>
        <end position="122"/>
    </location>
</feature>
<dbReference type="GO" id="GO:0015099">
    <property type="term" value="F:nickel cation transmembrane transporter activity"/>
    <property type="evidence" value="ECO:0007669"/>
    <property type="project" value="UniProtKB-UniRule"/>
</dbReference>
<evidence type="ECO:0000256" key="1">
    <source>
        <dbReference type="ARBA" id="ARBA00002510"/>
    </source>
</evidence>
<dbReference type="PANTHER" id="PTHR40659">
    <property type="entry name" value="NICKEL/COBALT EFFLUX SYSTEM RCNA"/>
    <property type="match status" value="1"/>
</dbReference>
<dbReference type="OrthoDB" id="9812956at2"/>
<feature type="transmembrane region" description="Helical" evidence="13">
    <location>
        <begin position="271"/>
        <end position="297"/>
    </location>
</feature>
<keyword evidence="10" id="KW-0921">Nickel transport</keyword>
<comment type="function">
    <text evidence="1">Efflux system for nickel and cobalt.</text>
</comment>
<evidence type="ECO:0000256" key="8">
    <source>
        <dbReference type="ARBA" id="ARBA00022989"/>
    </source>
</evidence>
<comment type="subcellular location">
    <subcellularLocation>
        <location evidence="2 13">Cell membrane</location>
        <topology evidence="2 13">Multi-pass membrane protein</topology>
    </subcellularLocation>
</comment>
<evidence type="ECO:0000313" key="14">
    <source>
        <dbReference type="EMBL" id="TCO09522.1"/>
    </source>
</evidence>
<evidence type="ECO:0000256" key="11">
    <source>
        <dbReference type="ARBA" id="ARBA00023136"/>
    </source>
</evidence>
<evidence type="ECO:0000256" key="10">
    <source>
        <dbReference type="ARBA" id="ARBA00023112"/>
    </source>
</evidence>
<keyword evidence="15" id="KW-1185">Reference proteome</keyword>
<keyword evidence="4 13" id="KW-0813">Transport</keyword>
<dbReference type="GO" id="GO:0010045">
    <property type="term" value="P:response to nickel cation"/>
    <property type="evidence" value="ECO:0007669"/>
    <property type="project" value="TreeGrafter"/>
</dbReference>
<dbReference type="RefSeq" id="WP_132010225.1">
    <property type="nucleotide sequence ID" value="NZ_JBHUNN010000002.1"/>
</dbReference>
<dbReference type="GO" id="GO:0006824">
    <property type="term" value="P:cobalt ion transport"/>
    <property type="evidence" value="ECO:0007669"/>
    <property type="project" value="UniProtKB-KW"/>
</dbReference>
<evidence type="ECO:0000256" key="5">
    <source>
        <dbReference type="ARBA" id="ARBA00022475"/>
    </source>
</evidence>
<proteinExistence type="inferred from homology"/>
<dbReference type="GO" id="GO:0032025">
    <property type="term" value="P:response to cobalt ion"/>
    <property type="evidence" value="ECO:0007669"/>
    <property type="project" value="TreeGrafter"/>
</dbReference>
<organism evidence="14 15">
    <name type="scientific">Camelimonas lactis</name>
    <dbReference type="NCBI Taxonomy" id="659006"/>
    <lineage>
        <taxon>Bacteria</taxon>
        <taxon>Pseudomonadati</taxon>
        <taxon>Pseudomonadota</taxon>
        <taxon>Alphaproteobacteria</taxon>
        <taxon>Hyphomicrobiales</taxon>
        <taxon>Chelatococcaceae</taxon>
        <taxon>Camelimonas</taxon>
    </lineage>
</organism>
<dbReference type="GO" id="GO:0046583">
    <property type="term" value="F:monoatomic cation efflux transmembrane transporter activity"/>
    <property type="evidence" value="ECO:0007669"/>
    <property type="project" value="TreeGrafter"/>
</dbReference>
<evidence type="ECO:0000256" key="6">
    <source>
        <dbReference type="ARBA" id="ARBA00022596"/>
    </source>
</evidence>
<protein>
    <recommendedName>
        <fullName evidence="13">Nickel/cobalt efflux system</fullName>
    </recommendedName>
</protein>
<feature type="transmembrane region" description="Helical" evidence="13">
    <location>
        <begin position="28"/>
        <end position="49"/>
    </location>
</feature>
<keyword evidence="7 13" id="KW-0812">Transmembrane</keyword>